<reference evidence="1 2" key="1">
    <citation type="submission" date="2016-07" db="EMBL/GenBank/DDBJ databases">
        <title>Pervasive Adenine N6-methylation of Active Genes in Fungi.</title>
        <authorList>
            <consortium name="DOE Joint Genome Institute"/>
            <person name="Mondo S.J."/>
            <person name="Dannebaum R.O."/>
            <person name="Kuo R.C."/>
            <person name="Labutti K."/>
            <person name="Haridas S."/>
            <person name="Kuo A."/>
            <person name="Salamov A."/>
            <person name="Ahrendt S.R."/>
            <person name="Lipzen A."/>
            <person name="Sullivan W."/>
            <person name="Andreopoulos W.B."/>
            <person name="Clum A."/>
            <person name="Lindquist E."/>
            <person name="Daum C."/>
            <person name="Ramamoorthy G.K."/>
            <person name="Gryganskyi A."/>
            <person name="Culley D."/>
            <person name="Magnuson J.K."/>
            <person name="James T.Y."/>
            <person name="O'Malley M.A."/>
            <person name="Stajich J.E."/>
            <person name="Spatafora J.W."/>
            <person name="Visel A."/>
            <person name="Grigoriev I.V."/>
        </authorList>
    </citation>
    <scope>NUCLEOTIDE SEQUENCE [LARGE SCALE GENOMIC DNA]</scope>
    <source>
        <strain evidence="1 2">62-1032</strain>
    </source>
</reference>
<name>A0A1Y2ED27_9BASI</name>
<evidence type="ECO:0000313" key="2">
    <source>
        <dbReference type="Proteomes" id="UP000193467"/>
    </source>
</evidence>
<evidence type="ECO:0000313" key="1">
    <source>
        <dbReference type="EMBL" id="ORY69317.1"/>
    </source>
</evidence>
<dbReference type="PANTHER" id="PTHR31793">
    <property type="entry name" value="4-HYDROXYBENZOYL-COA THIOESTERASE FAMILY MEMBER"/>
    <property type="match status" value="1"/>
</dbReference>
<organism evidence="1 2">
    <name type="scientific">Leucosporidium creatinivorum</name>
    <dbReference type="NCBI Taxonomy" id="106004"/>
    <lineage>
        <taxon>Eukaryota</taxon>
        <taxon>Fungi</taxon>
        <taxon>Dikarya</taxon>
        <taxon>Basidiomycota</taxon>
        <taxon>Pucciniomycotina</taxon>
        <taxon>Microbotryomycetes</taxon>
        <taxon>Leucosporidiales</taxon>
        <taxon>Leucosporidium</taxon>
    </lineage>
</organism>
<gene>
    <name evidence="1" type="ORF">BCR35DRAFT_308122</name>
</gene>
<dbReference type="AlphaFoldDB" id="A0A1Y2ED27"/>
<accession>A0A1Y2ED27</accession>
<dbReference type="InterPro" id="IPR029069">
    <property type="entry name" value="HotDog_dom_sf"/>
</dbReference>
<dbReference type="EMBL" id="MCGR01000057">
    <property type="protein sequence ID" value="ORY69317.1"/>
    <property type="molecule type" value="Genomic_DNA"/>
</dbReference>
<dbReference type="Gene3D" id="3.10.129.10">
    <property type="entry name" value="Hotdog Thioesterase"/>
    <property type="match status" value="1"/>
</dbReference>
<dbReference type="CDD" id="cd00586">
    <property type="entry name" value="4HBT"/>
    <property type="match status" value="1"/>
</dbReference>
<dbReference type="InterPro" id="IPR050563">
    <property type="entry name" value="4-hydroxybenzoyl-CoA_TE"/>
</dbReference>
<protein>
    <submittedName>
        <fullName evidence="1">HotDog domain-containing protein</fullName>
    </submittedName>
</protein>
<dbReference type="PANTHER" id="PTHR31793:SF39">
    <property type="entry name" value="THIOESTERASE_THIOL ESTER DEHYDRASE-ISOMERASE"/>
    <property type="match status" value="1"/>
</dbReference>
<keyword evidence="2" id="KW-1185">Reference proteome</keyword>
<dbReference type="Pfam" id="PF13279">
    <property type="entry name" value="4HBT_2"/>
    <property type="match status" value="1"/>
</dbReference>
<dbReference type="OrthoDB" id="5538558at2759"/>
<dbReference type="SUPFAM" id="SSF54637">
    <property type="entry name" value="Thioesterase/thiol ester dehydrase-isomerase"/>
    <property type="match status" value="1"/>
</dbReference>
<comment type="caution">
    <text evidence="1">The sequence shown here is derived from an EMBL/GenBank/DDBJ whole genome shotgun (WGS) entry which is preliminary data.</text>
</comment>
<dbReference type="Proteomes" id="UP000193467">
    <property type="component" value="Unassembled WGS sequence"/>
</dbReference>
<dbReference type="GO" id="GO:0047617">
    <property type="term" value="F:fatty acyl-CoA hydrolase activity"/>
    <property type="evidence" value="ECO:0007669"/>
    <property type="project" value="TreeGrafter"/>
</dbReference>
<sequence>MTASHVPYGTVNPTAYSQGRLAARQFALEHDFEETSFCEIPVQWGEQDANNHLNNVVFARYCEAGRLAYIRSLASSLDPAVSKNILGSGKGTGLILAGVSIAYERPVFAPDTVLVAHKHSEVGPKKILLESMIYSFSQQARVAHGTAAMVAFDYEAQKSSTLPTEVVQLLREKEREREGKTEGMTGGKAKL</sequence>
<proteinExistence type="predicted"/>
<dbReference type="InParanoid" id="A0A1Y2ED27"/>